<dbReference type="AlphaFoldDB" id="A0A5J5EJE6"/>
<accession>A0A5J5EJE6</accession>
<comment type="caution">
    <text evidence="2">The sequence shown here is derived from an EMBL/GenBank/DDBJ whole genome shotgun (WGS) entry which is preliminary data.</text>
</comment>
<feature type="coiled-coil region" evidence="1">
    <location>
        <begin position="32"/>
        <end position="66"/>
    </location>
</feature>
<dbReference type="Proteomes" id="UP000326924">
    <property type="component" value="Unassembled WGS sequence"/>
</dbReference>
<protein>
    <submittedName>
        <fullName evidence="2">Uncharacterized protein</fullName>
    </submittedName>
</protein>
<organism evidence="2 3">
    <name type="scientific">Sphaerosporella brunnea</name>
    <dbReference type="NCBI Taxonomy" id="1250544"/>
    <lineage>
        <taxon>Eukaryota</taxon>
        <taxon>Fungi</taxon>
        <taxon>Dikarya</taxon>
        <taxon>Ascomycota</taxon>
        <taxon>Pezizomycotina</taxon>
        <taxon>Pezizomycetes</taxon>
        <taxon>Pezizales</taxon>
        <taxon>Pyronemataceae</taxon>
        <taxon>Sphaerosporella</taxon>
    </lineage>
</organism>
<proteinExistence type="predicted"/>
<dbReference type="InParanoid" id="A0A5J5EJE6"/>
<dbReference type="EMBL" id="VXIS01000258">
    <property type="protein sequence ID" value="KAA8895540.1"/>
    <property type="molecule type" value="Genomic_DNA"/>
</dbReference>
<evidence type="ECO:0000313" key="2">
    <source>
        <dbReference type="EMBL" id="KAA8895540.1"/>
    </source>
</evidence>
<sequence length="184" mass="21004">MGTTISTLMWLHLELHPQLAQQRRTAFQHRRLAQLQQYVAEQEAIMMRLREERDALIRERAEVLATLAQRKKELIDRVIDMLHQLGPVECADRLLALDLPELVLALQEFVSFPEDRHVARREYLRNRGILEHAGLFLHLEGDEFSNAVAAFVQKQAEDIVTNKSVISEGNTDVDVGGFEGLAGK</sequence>
<name>A0A5J5EJE6_9PEZI</name>
<evidence type="ECO:0000256" key="1">
    <source>
        <dbReference type="SAM" id="Coils"/>
    </source>
</evidence>
<evidence type="ECO:0000313" key="3">
    <source>
        <dbReference type="Proteomes" id="UP000326924"/>
    </source>
</evidence>
<keyword evidence="1" id="KW-0175">Coiled coil</keyword>
<keyword evidence="3" id="KW-1185">Reference proteome</keyword>
<gene>
    <name evidence="2" type="ORF">FN846DRAFT_1024405</name>
</gene>
<reference evidence="2 3" key="1">
    <citation type="submission" date="2019-09" db="EMBL/GenBank/DDBJ databases">
        <title>Draft genome of the ectomycorrhizal ascomycete Sphaerosporella brunnea.</title>
        <authorList>
            <consortium name="DOE Joint Genome Institute"/>
            <person name="Benucci G.M."/>
            <person name="Marozzi G."/>
            <person name="Antonielli L."/>
            <person name="Sanchez S."/>
            <person name="Marco P."/>
            <person name="Wang X."/>
            <person name="Falini L.B."/>
            <person name="Barry K."/>
            <person name="Haridas S."/>
            <person name="Lipzen A."/>
            <person name="Labutti K."/>
            <person name="Grigoriev I.V."/>
            <person name="Murat C."/>
            <person name="Martin F."/>
            <person name="Albertini E."/>
            <person name="Donnini D."/>
            <person name="Bonito G."/>
        </authorList>
    </citation>
    <scope>NUCLEOTIDE SEQUENCE [LARGE SCALE GENOMIC DNA]</scope>
    <source>
        <strain evidence="2 3">Sb_GMNB300</strain>
    </source>
</reference>